<accession>A0A0F9TCM4</accession>
<evidence type="ECO:0000313" key="2">
    <source>
        <dbReference type="EMBL" id="KKN76914.1"/>
    </source>
</evidence>
<evidence type="ECO:0000256" key="1">
    <source>
        <dbReference type="SAM" id="MobiDB-lite"/>
    </source>
</evidence>
<reference evidence="2" key="1">
    <citation type="journal article" date="2015" name="Nature">
        <title>Complex archaea that bridge the gap between prokaryotes and eukaryotes.</title>
        <authorList>
            <person name="Spang A."/>
            <person name="Saw J.H."/>
            <person name="Jorgensen S.L."/>
            <person name="Zaremba-Niedzwiedzka K."/>
            <person name="Martijn J."/>
            <person name="Lind A.E."/>
            <person name="van Eijk R."/>
            <person name="Schleper C."/>
            <person name="Guy L."/>
            <person name="Ettema T.J."/>
        </authorList>
    </citation>
    <scope>NUCLEOTIDE SEQUENCE</scope>
</reference>
<protein>
    <submittedName>
        <fullName evidence="2">Uncharacterized protein</fullName>
    </submittedName>
</protein>
<gene>
    <name evidence="2" type="ORF">LCGC14_0365650</name>
</gene>
<dbReference type="AlphaFoldDB" id="A0A0F9TCM4"/>
<name>A0A0F9TCM4_9ZZZZ</name>
<proteinExistence type="predicted"/>
<feature type="region of interest" description="Disordered" evidence="1">
    <location>
        <begin position="521"/>
        <end position="564"/>
    </location>
</feature>
<organism evidence="2">
    <name type="scientific">marine sediment metagenome</name>
    <dbReference type="NCBI Taxonomy" id="412755"/>
    <lineage>
        <taxon>unclassified sequences</taxon>
        <taxon>metagenomes</taxon>
        <taxon>ecological metagenomes</taxon>
    </lineage>
</organism>
<comment type="caution">
    <text evidence="2">The sequence shown here is derived from an EMBL/GenBank/DDBJ whole genome shotgun (WGS) entry which is preliminary data.</text>
</comment>
<dbReference type="EMBL" id="LAZR01000287">
    <property type="protein sequence ID" value="KKN76914.1"/>
    <property type="molecule type" value="Genomic_DNA"/>
</dbReference>
<sequence length="564" mass="63430">MDTMTLVDNRIKAMSDINDRMDETSKFLHWDDTPYKLVKPDGKTLLTDAISVTPNMPKVFVHSVVADLMSGKWQTVVEGSISGRQSHIIETFADDNLIQADEYMLKRYGIPSLFGWLCNHVCVRWAIGVRWISQVIDGEYKIDCLPVDMRWTPFERGEEGLWWVCPQIFMSGSAIKRKYPDVNISEGDDKKYEVRDFWDGEKNELWIEGKKVEGRQEKNPFGHPPFVIVIPASGFMLRDEGYLKHEGEDILFLNAGLYTELARSLSLEQTSGYAGLYPAYEQERINFDGRPSEPVPELDESVAVREGERHLPVPRGDINKAGQTARVDLQTMIENGGPITPRQYNTPPSAILLAGETEMISRLQNSRKQALGIFRSQLVDMMIAQFIKVGKGEVLIGKQGKKTKYSPSKLGNPDEYTVNYQLTVKSRRQEIANLAEFTAAYGKLPLKWNLTNILMVDDPDGIIGELDIEKWKDADPSIGMFEGAMKYAGAAEDMEDGAEKDFKNWESMMLVDEGVRIVKQRMQPQQLPEEAATPQVEKPKSNANALLGLGSGGGGQTRPPQEVV</sequence>